<gene>
    <name evidence="1" type="ORF">NE536_22710</name>
</gene>
<comment type="caution">
    <text evidence="1">The sequence shown here is derived from an EMBL/GenBank/DDBJ whole genome shotgun (WGS) entry which is preliminary data.</text>
</comment>
<dbReference type="Proteomes" id="UP001155604">
    <property type="component" value="Unassembled WGS sequence"/>
</dbReference>
<protein>
    <submittedName>
        <fullName evidence="1">Uncharacterized protein</fullName>
    </submittedName>
</protein>
<accession>A0A9X2WZ90</accession>
<keyword evidence="2" id="KW-1185">Reference proteome</keyword>
<name>A0A9X2WZ90_9GAMM</name>
<reference evidence="1" key="1">
    <citation type="journal article" date="2023" name="Int. J. Syst. Evol. Microbiol.">
        <title>&lt;i&gt;Shewanella septentrionalis&lt;/i&gt; sp. nov. and &lt;i&gt;Shewanella holmiensis&lt;/i&gt; sp. nov., isolated from Baltic Sea water and sediments.</title>
        <authorList>
            <person name="Martin-Rodriguez A.J."/>
            <person name="Thorell K."/>
            <person name="Joffre E."/>
            <person name="Jensie-Markopoulos S."/>
            <person name="Moore E.R.B."/>
            <person name="Sjoling A."/>
        </authorList>
    </citation>
    <scope>NUCLEOTIDE SEQUENCE</scope>
    <source>
        <strain evidence="1">SP1W3</strain>
    </source>
</reference>
<feature type="non-terminal residue" evidence="1">
    <location>
        <position position="1"/>
    </location>
</feature>
<proteinExistence type="predicted"/>
<sequence length="140" mass="15744">VGARYYDLVVQVGDNLIRYEKKAWKLDNIDKLLPKSIKSKFAADDDFAEDTGQLFKDLVQLKADEGLCCTRWSFDARAADYPGGAAAIRDKIAKLAEDNREALKKGMGMDLLSEADDKIFDKFIQELKSTDFVEISAKIE</sequence>
<dbReference type="RefSeq" id="WP_261274116.1">
    <property type="nucleotide sequence ID" value="NZ_JAMTCC010000111.1"/>
</dbReference>
<evidence type="ECO:0000313" key="2">
    <source>
        <dbReference type="Proteomes" id="UP001155604"/>
    </source>
</evidence>
<evidence type="ECO:0000313" key="1">
    <source>
        <dbReference type="EMBL" id="MCT7948156.1"/>
    </source>
</evidence>
<dbReference type="EMBL" id="JAMTCC010000111">
    <property type="protein sequence ID" value="MCT7948156.1"/>
    <property type="molecule type" value="Genomic_DNA"/>
</dbReference>
<dbReference type="AlphaFoldDB" id="A0A9X2WZ90"/>
<organism evidence="1 2">
    <name type="scientific">Shewanella septentrionalis</name>
    <dbReference type="NCBI Taxonomy" id="2952223"/>
    <lineage>
        <taxon>Bacteria</taxon>
        <taxon>Pseudomonadati</taxon>
        <taxon>Pseudomonadota</taxon>
        <taxon>Gammaproteobacteria</taxon>
        <taxon>Alteromonadales</taxon>
        <taxon>Shewanellaceae</taxon>
        <taxon>Shewanella</taxon>
    </lineage>
</organism>